<name>A0A1V6NVK3_PENDC</name>
<feature type="compositionally biased region" description="Low complexity" evidence="1">
    <location>
        <begin position="381"/>
        <end position="399"/>
    </location>
</feature>
<accession>A0A1V6NVK3</accession>
<sequence length="431" mass="46661">MPWRSAKVRQSGVHIEVSDYQTRQLEIKCNDARSANNATPNYNTESHPAITIEKGGKTVGDPTAALPYYDNIHFDDQGRFVRPPAGVRLSDRVAFYVARSMGQKLRGLYYPQDFNKSGNFLEKRVPRGLPVVADIDGTQQCLVYGSYYALLGDMAATKPWLVAKKPASNEVDHNFACGQYNDTSTIFNSDNSYQVDVDADADSDLESDDSDLPAKVIPAKRKARDGLAKMMLEENPDIDNVLNGIYSLADQRATILELRENLNSEAARAFINEYRELRSTEREFSNGRRAISKQVTDIPNDRHRSFLIEIWNDVDIGQLDATGTPINRATHHNNTHATAGTDGQATAGNNTHADGQATAGTDGQATAGNDGQATAGNNTHADGQATAGTDGQATAGNDGQATAGNETSAVPPANNAPGLQPGRRPVRRLSN</sequence>
<dbReference type="Proteomes" id="UP000191522">
    <property type="component" value="Unassembled WGS sequence"/>
</dbReference>
<reference evidence="3" key="1">
    <citation type="journal article" date="2017" name="Nat. Microbiol.">
        <title>Global analysis of biosynthetic gene clusters reveals vast potential of secondary metabolite production in Penicillium species.</title>
        <authorList>
            <person name="Nielsen J.C."/>
            <person name="Grijseels S."/>
            <person name="Prigent S."/>
            <person name="Ji B."/>
            <person name="Dainat J."/>
            <person name="Nielsen K.F."/>
            <person name="Frisvad J.C."/>
            <person name="Workman M."/>
            <person name="Nielsen J."/>
        </authorList>
    </citation>
    <scope>NUCLEOTIDE SEQUENCE [LARGE SCALE GENOMIC DNA]</scope>
    <source>
        <strain evidence="3">IBT 11843</strain>
    </source>
</reference>
<dbReference type="EMBL" id="MDYL01000031">
    <property type="protein sequence ID" value="OQD68741.1"/>
    <property type="molecule type" value="Genomic_DNA"/>
</dbReference>
<keyword evidence="3" id="KW-1185">Reference proteome</keyword>
<organism evidence="2 3">
    <name type="scientific">Penicillium decumbens</name>
    <dbReference type="NCBI Taxonomy" id="69771"/>
    <lineage>
        <taxon>Eukaryota</taxon>
        <taxon>Fungi</taxon>
        <taxon>Dikarya</taxon>
        <taxon>Ascomycota</taxon>
        <taxon>Pezizomycotina</taxon>
        <taxon>Eurotiomycetes</taxon>
        <taxon>Eurotiomycetidae</taxon>
        <taxon>Eurotiales</taxon>
        <taxon>Aspergillaceae</taxon>
        <taxon>Penicillium</taxon>
    </lineage>
</organism>
<feature type="compositionally biased region" description="Low complexity" evidence="1">
    <location>
        <begin position="335"/>
        <end position="371"/>
    </location>
</feature>
<dbReference type="OrthoDB" id="4369470at2759"/>
<gene>
    <name evidence="2" type="ORF">PENDEC_c031G00661</name>
</gene>
<protein>
    <submittedName>
        <fullName evidence="2">Uncharacterized protein</fullName>
    </submittedName>
</protein>
<evidence type="ECO:0000313" key="2">
    <source>
        <dbReference type="EMBL" id="OQD68741.1"/>
    </source>
</evidence>
<dbReference type="AlphaFoldDB" id="A0A1V6NVK3"/>
<evidence type="ECO:0000313" key="3">
    <source>
        <dbReference type="Proteomes" id="UP000191522"/>
    </source>
</evidence>
<evidence type="ECO:0000256" key="1">
    <source>
        <dbReference type="SAM" id="MobiDB-lite"/>
    </source>
</evidence>
<proteinExistence type="predicted"/>
<comment type="caution">
    <text evidence="2">The sequence shown here is derived from an EMBL/GenBank/DDBJ whole genome shotgun (WGS) entry which is preliminary data.</text>
</comment>
<feature type="region of interest" description="Disordered" evidence="1">
    <location>
        <begin position="325"/>
        <end position="431"/>
    </location>
</feature>